<feature type="coiled-coil region" evidence="1">
    <location>
        <begin position="3"/>
        <end position="51"/>
    </location>
</feature>
<keyword evidence="1" id="KW-0175">Coiled coil</keyword>
<evidence type="ECO:0000313" key="3">
    <source>
        <dbReference type="Proteomes" id="UP000824410"/>
    </source>
</evidence>
<organism evidence="2 3">
    <name type="scientific">Providencia rettgeri</name>
    <dbReference type="NCBI Taxonomy" id="587"/>
    <lineage>
        <taxon>Bacteria</taxon>
        <taxon>Pseudomonadati</taxon>
        <taxon>Pseudomonadota</taxon>
        <taxon>Gammaproteobacteria</taxon>
        <taxon>Enterobacterales</taxon>
        <taxon>Morganellaceae</taxon>
        <taxon>Providencia</taxon>
    </lineage>
</organism>
<name>A0AAP2NY05_PRORE</name>
<proteinExistence type="predicted"/>
<sequence length="110" mass="13044">MEKENLFTKCKQLTEENRELKTEMIISRIKLSNQRLEIESLQRELEIKNFDVSCIPPIQITPQVTEWLSEYGMPWEVFYCDKCKSRFTELDTLFPWGIDNSGCKCDQQEG</sequence>
<evidence type="ECO:0000256" key="1">
    <source>
        <dbReference type="SAM" id="Coils"/>
    </source>
</evidence>
<protein>
    <submittedName>
        <fullName evidence="2">Uncharacterized protein</fullName>
    </submittedName>
</protein>
<dbReference type="EMBL" id="SHDO01000044">
    <property type="protein sequence ID" value="MBX6982940.1"/>
    <property type="molecule type" value="Genomic_DNA"/>
</dbReference>
<gene>
    <name evidence="2" type="ORF">EX242_22125</name>
</gene>
<accession>A0AAP2NY05</accession>
<dbReference type="RefSeq" id="WP_131681050.1">
    <property type="nucleotide sequence ID" value="NZ_SHCZ01000080.1"/>
</dbReference>
<evidence type="ECO:0000313" key="2">
    <source>
        <dbReference type="EMBL" id="MBX6982940.1"/>
    </source>
</evidence>
<dbReference type="Proteomes" id="UP000824410">
    <property type="component" value="Unassembled WGS sequence"/>
</dbReference>
<comment type="caution">
    <text evidence="2">The sequence shown here is derived from an EMBL/GenBank/DDBJ whole genome shotgun (WGS) entry which is preliminary data.</text>
</comment>
<dbReference type="AlphaFoldDB" id="A0AAP2NY05"/>
<reference evidence="2" key="1">
    <citation type="submission" date="2019-02" db="EMBL/GenBank/DDBJ databases">
        <title>Genomic characterization of isolates from hospital effluents in KZN, South Africa.</title>
        <authorList>
            <person name="Ntshobeni N."/>
            <person name="Allam M."/>
            <person name="Ismail A."/>
            <person name="Amoako D."/>
            <person name="Essack S."/>
            <person name="Chenia H."/>
        </authorList>
    </citation>
    <scope>NUCLEOTIDE SEQUENCE</scope>
    <source>
        <strain evidence="2">AFE97_S1</strain>
    </source>
</reference>